<sequence length="224" mass="25373">MERYLLGNGYRVYSPWLMRFNSPDRISPFERGGINAYAYCEGSPVNWQDHSGSQRSKAGSMHDLRQSGALSDVSVRAMHEVFSYAKSVRKQLSLSQLDVEGRVGDAEYFLDIARRDKRKFEIAHHNLLAALVPLEAKLRNVQGYKSRVEGGIKKLSIYIGKVDVEMFKEPSHDSGMIPFGESYEGNYFNYSIDSIDSSGSNDSIPYERPRLGTWPSSKMGEVRQ</sequence>
<reference evidence="2 3" key="1">
    <citation type="journal article" date="2021" name="Microorganisms">
        <title>The Ever-Expanding Pseudomonas Genus: Description of 43 New Species and Partition of the Pseudomonas putida Group.</title>
        <authorList>
            <person name="Girard L."/>
            <person name="Lood C."/>
            <person name="Hofte M."/>
            <person name="Vandamme P."/>
            <person name="Rokni-Zadeh H."/>
            <person name="van Noort V."/>
            <person name="Lavigne R."/>
            <person name="De Mot R."/>
        </authorList>
    </citation>
    <scope>NUCLEOTIDE SEQUENCE [LARGE SCALE GENOMIC DNA]</scope>
    <source>
        <strain evidence="2 3">COW77</strain>
    </source>
</reference>
<keyword evidence="3" id="KW-1185">Reference proteome</keyword>
<feature type="region of interest" description="Disordered" evidence="1">
    <location>
        <begin position="199"/>
        <end position="224"/>
    </location>
</feature>
<dbReference type="EMBL" id="CP077077">
    <property type="protein sequence ID" value="QXH56953.1"/>
    <property type="molecule type" value="Genomic_DNA"/>
</dbReference>
<organism evidence="2 3">
    <name type="scientific">Pseudomonas maumuensis</name>
    <dbReference type="NCBI Taxonomy" id="2842354"/>
    <lineage>
        <taxon>Bacteria</taxon>
        <taxon>Pseudomonadati</taxon>
        <taxon>Pseudomonadota</taxon>
        <taxon>Gammaproteobacteria</taxon>
        <taxon>Pseudomonadales</taxon>
        <taxon>Pseudomonadaceae</taxon>
        <taxon>Pseudomonas</taxon>
    </lineage>
</organism>
<accession>A0ABX8NLN7</accession>
<evidence type="ECO:0000256" key="1">
    <source>
        <dbReference type="SAM" id="MobiDB-lite"/>
    </source>
</evidence>
<gene>
    <name evidence="2" type="ORF">KSS90_01700</name>
</gene>
<dbReference type="NCBIfam" id="TIGR03696">
    <property type="entry name" value="Rhs_assc_core"/>
    <property type="match status" value="1"/>
</dbReference>
<proteinExistence type="predicted"/>
<protein>
    <submittedName>
        <fullName evidence="2">RHS repeat-associated core domain-containing protein</fullName>
    </submittedName>
</protein>
<dbReference type="Proteomes" id="UP000824010">
    <property type="component" value="Chromosome"/>
</dbReference>
<name>A0ABX8NLN7_9PSED</name>
<evidence type="ECO:0000313" key="3">
    <source>
        <dbReference type="Proteomes" id="UP000824010"/>
    </source>
</evidence>
<evidence type="ECO:0000313" key="2">
    <source>
        <dbReference type="EMBL" id="QXH56953.1"/>
    </source>
</evidence>
<dbReference type="InterPro" id="IPR022385">
    <property type="entry name" value="Rhs_assc_core"/>
</dbReference>